<name>A0A6J5W1H8_PRUAR</name>
<reference evidence="2" key="1">
    <citation type="journal article" date="2020" name="Genome Biol.">
        <title>Gamete binning: chromosome-level and haplotype-resolved genome assembly enabled by high-throughput single-cell sequencing of gamete genomes.</title>
        <authorList>
            <person name="Campoy J.A."/>
            <person name="Sun H."/>
            <person name="Goel M."/>
            <person name="Jiao W.-B."/>
            <person name="Folz-Donahue K."/>
            <person name="Wang N."/>
            <person name="Rubio M."/>
            <person name="Liu C."/>
            <person name="Kukat C."/>
            <person name="Ruiz D."/>
            <person name="Huettel B."/>
            <person name="Schneeberger K."/>
        </authorList>
    </citation>
    <scope>NUCLEOTIDE SEQUENCE [LARGE SCALE GENOMIC DNA]</scope>
    <source>
        <strain evidence="2">cv. Rojo Pasion</strain>
    </source>
</reference>
<organism evidence="1 2">
    <name type="scientific">Prunus armeniaca</name>
    <name type="common">Apricot</name>
    <name type="synonym">Armeniaca vulgaris</name>
    <dbReference type="NCBI Taxonomy" id="36596"/>
    <lineage>
        <taxon>Eukaryota</taxon>
        <taxon>Viridiplantae</taxon>
        <taxon>Streptophyta</taxon>
        <taxon>Embryophyta</taxon>
        <taxon>Tracheophyta</taxon>
        <taxon>Spermatophyta</taxon>
        <taxon>Magnoliopsida</taxon>
        <taxon>eudicotyledons</taxon>
        <taxon>Gunneridae</taxon>
        <taxon>Pentapetalae</taxon>
        <taxon>rosids</taxon>
        <taxon>fabids</taxon>
        <taxon>Rosales</taxon>
        <taxon>Rosaceae</taxon>
        <taxon>Amygdaloideae</taxon>
        <taxon>Amygdaleae</taxon>
        <taxon>Prunus</taxon>
    </lineage>
</organism>
<evidence type="ECO:0000313" key="1">
    <source>
        <dbReference type="EMBL" id="CAB4294161.1"/>
    </source>
</evidence>
<evidence type="ECO:0008006" key="3">
    <source>
        <dbReference type="Google" id="ProtNLM"/>
    </source>
</evidence>
<dbReference type="AlphaFoldDB" id="A0A6J5W1H8"/>
<proteinExistence type="predicted"/>
<dbReference type="EMBL" id="CAEKKB010000001">
    <property type="protein sequence ID" value="CAB4294161.1"/>
    <property type="molecule type" value="Genomic_DNA"/>
</dbReference>
<dbReference type="Proteomes" id="UP000507245">
    <property type="component" value="Unassembled WGS sequence"/>
</dbReference>
<keyword evidence="2" id="KW-1185">Reference proteome</keyword>
<accession>A0A6J5W1H8</accession>
<protein>
    <recommendedName>
        <fullName evidence="3">Reverse transcriptase domain-containing protein</fullName>
    </recommendedName>
</protein>
<gene>
    <name evidence="1" type="ORF">ORAREDHAP_LOCUS4114</name>
</gene>
<dbReference type="OrthoDB" id="1194564at2759"/>
<evidence type="ECO:0000313" key="2">
    <source>
        <dbReference type="Proteomes" id="UP000507245"/>
    </source>
</evidence>
<sequence>MEQCQAVVKERWCREFKRSKGMQVFEKLKWVRKGLVDWKRQKWRSSKVYIENLREELCAALRGPRNNWKLKSRVQWLQEGDKNTKFFHSKTISRRRINRLHGLKDQGGIWYGEAYDIWRIAKSYFQDLFMFGNPVGIDEILECVHATVSFQDNISLSKPILANEVVAAVKQLNPIKSPGPYGFTGSFYQNFWATIGGDILEMVNTFFHYGRMLQKFNHTHIVLIYNVEKPRRMT</sequence>